<dbReference type="Pfam" id="PF01979">
    <property type="entry name" value="Amidohydro_1"/>
    <property type="match status" value="1"/>
</dbReference>
<dbReference type="InterPro" id="IPR050287">
    <property type="entry name" value="MTA/SAH_deaminase"/>
</dbReference>
<name>A0ABR7NV76_9FIRM</name>
<protein>
    <submittedName>
        <fullName evidence="3">Amidohydrolase</fullName>
    </submittedName>
</protein>
<evidence type="ECO:0000313" key="4">
    <source>
        <dbReference type="Proteomes" id="UP000647491"/>
    </source>
</evidence>
<dbReference type="InterPro" id="IPR032466">
    <property type="entry name" value="Metal_Hydrolase"/>
</dbReference>
<sequence length="438" mass="48932">MRTKINHVTVVTMDEQFHVYENGYVVLEGNTILETGEGEGPADADGTVDGKNGILMPGMINTHCHIPMIPFRSLGDDCPDRLRRFLFPLELEAMNRELIGQSTRYGVCELLLSGVTSVLDMYYFEDQVAAACEEMGIRAYVGQTIIDMETCDSKNTDQSLAMCEELIRKWKGHERIRPVVAPHATNTNPPEVLKAAYELAERYDVPYTLHVSEMDYELEMFREKYDQTPAEFLYGLGVLGERTIAAHCIHMTDRDVEIFRETGAKISHCIGSNTKSGKGVCPLRDLKAAGVAVGVGTDGPSSGNTLDLFHQFRMIPAFQRTRYHDRSIFTARDVVAMGTIEGARVLGAEKETGSIEPGKRADLTLIETESVNMFPVYDPYSAIVYSADASNVDSVWVDGRQLVKGHRLRFADLSAERKALDGMMKEFREQSVKYADIR</sequence>
<evidence type="ECO:0000313" key="3">
    <source>
        <dbReference type="EMBL" id="MBC8600025.1"/>
    </source>
</evidence>
<dbReference type="RefSeq" id="WP_262428039.1">
    <property type="nucleotide sequence ID" value="NZ_JACRTJ010000027.1"/>
</dbReference>
<dbReference type="Proteomes" id="UP000647491">
    <property type="component" value="Unassembled WGS sequence"/>
</dbReference>
<dbReference type="InterPro" id="IPR011059">
    <property type="entry name" value="Metal-dep_hydrolase_composite"/>
</dbReference>
<dbReference type="Gene3D" id="2.30.40.10">
    <property type="entry name" value="Urease, subunit C, domain 1"/>
    <property type="match status" value="1"/>
</dbReference>
<dbReference type="PANTHER" id="PTHR43794">
    <property type="entry name" value="AMINOHYDROLASE SSNA-RELATED"/>
    <property type="match status" value="1"/>
</dbReference>
<evidence type="ECO:0000259" key="2">
    <source>
        <dbReference type="Pfam" id="PF01979"/>
    </source>
</evidence>
<accession>A0ABR7NV76</accession>
<gene>
    <name evidence="3" type="ORF">H8708_12435</name>
</gene>
<feature type="domain" description="Amidohydrolase-related" evidence="2">
    <location>
        <begin position="54"/>
        <end position="401"/>
    </location>
</feature>
<dbReference type="PANTHER" id="PTHR43794:SF11">
    <property type="entry name" value="AMIDOHYDROLASE-RELATED DOMAIN-CONTAINING PROTEIN"/>
    <property type="match status" value="1"/>
</dbReference>
<comment type="caution">
    <text evidence="3">The sequence shown here is derived from an EMBL/GenBank/DDBJ whole genome shotgun (WGS) entry which is preliminary data.</text>
</comment>
<dbReference type="InterPro" id="IPR006680">
    <property type="entry name" value="Amidohydro-rel"/>
</dbReference>
<dbReference type="CDD" id="cd01298">
    <property type="entry name" value="ATZ_TRZ_like"/>
    <property type="match status" value="1"/>
</dbReference>
<dbReference type="SUPFAM" id="SSF51556">
    <property type="entry name" value="Metallo-dependent hydrolases"/>
    <property type="match status" value="1"/>
</dbReference>
<reference evidence="3 4" key="1">
    <citation type="submission" date="2020-08" db="EMBL/GenBank/DDBJ databases">
        <title>Genome public.</title>
        <authorList>
            <person name="Liu C."/>
            <person name="Sun Q."/>
        </authorList>
    </citation>
    <scope>NUCLEOTIDE SEQUENCE [LARGE SCALE GENOMIC DNA]</scope>
    <source>
        <strain evidence="3 4">BX10</strain>
    </source>
</reference>
<keyword evidence="4" id="KW-1185">Reference proteome</keyword>
<organism evidence="3 4">
    <name type="scientific">Enterocloster hominis</name>
    <name type="common">ex Liu et al. 2021</name>
    <dbReference type="NCBI Taxonomy" id="2763663"/>
    <lineage>
        <taxon>Bacteria</taxon>
        <taxon>Bacillati</taxon>
        <taxon>Bacillota</taxon>
        <taxon>Clostridia</taxon>
        <taxon>Lachnospirales</taxon>
        <taxon>Lachnospiraceae</taxon>
        <taxon>Enterocloster</taxon>
    </lineage>
</organism>
<dbReference type="EMBL" id="JACRTJ010000027">
    <property type="protein sequence ID" value="MBC8600025.1"/>
    <property type="molecule type" value="Genomic_DNA"/>
</dbReference>
<proteinExistence type="predicted"/>
<dbReference type="Gene3D" id="3.20.20.140">
    <property type="entry name" value="Metal-dependent hydrolases"/>
    <property type="match status" value="1"/>
</dbReference>
<keyword evidence="1" id="KW-0378">Hydrolase</keyword>
<dbReference type="SUPFAM" id="SSF51338">
    <property type="entry name" value="Composite domain of metallo-dependent hydrolases"/>
    <property type="match status" value="1"/>
</dbReference>
<evidence type="ECO:0000256" key="1">
    <source>
        <dbReference type="ARBA" id="ARBA00022801"/>
    </source>
</evidence>